<comment type="caution">
    <text evidence="4">The sequence shown here is derived from an EMBL/GenBank/DDBJ whole genome shotgun (WGS) entry which is preliminary data.</text>
</comment>
<feature type="compositionally biased region" description="Basic and acidic residues" evidence="1">
    <location>
        <begin position="317"/>
        <end position="327"/>
    </location>
</feature>
<gene>
    <name evidence="4" type="ORF">SLS63_003818</name>
</gene>
<organism evidence="4 5">
    <name type="scientific">Diaporthe eres</name>
    <name type="common">Phomopsis oblonga</name>
    <dbReference type="NCBI Taxonomy" id="83184"/>
    <lineage>
        <taxon>Eukaryota</taxon>
        <taxon>Fungi</taxon>
        <taxon>Dikarya</taxon>
        <taxon>Ascomycota</taxon>
        <taxon>Pezizomycotina</taxon>
        <taxon>Sordariomycetes</taxon>
        <taxon>Sordariomycetidae</taxon>
        <taxon>Diaporthales</taxon>
        <taxon>Diaporthaceae</taxon>
        <taxon>Diaporthe</taxon>
        <taxon>Diaporthe eres species complex</taxon>
    </lineage>
</organism>
<evidence type="ECO:0000256" key="3">
    <source>
        <dbReference type="SAM" id="SignalP"/>
    </source>
</evidence>
<sequence>IHNTMLTRPKLLAAASLLIGAASARPPLVTPVLDARAPAATDPWVSVDTSGVPVTVTPVVTVVDGATTTISAAPNDLTATVVTRTDYAEITTSTGTAPPEPTATNKDGTGSFLVCNNANGVNAPFCQPSHNSSLYPGTTYYVTWDTSVFNSTNTTVILEGSYINATTGEVASQAFSSDKITAGWSYYAWAVDSKLLQGKSAVNITLFLNTLDADQNTTAKSYTGPTVLVTKPPTYHQAPPKMPTGAALYIGLPTVLGFCVIMIFGVCLWNRQARKISIGNIMSRSRHGYGIAKGRARRLGRRDRKGDNIRLMDNLPEDQHYRDEPRHQPSSRGGGDDGWGQQHVYRRQETNNEFLGHARRDSDALGSLAGTPTSANFPVTQPPQGGNAFREELARQQRERS</sequence>
<keyword evidence="3" id="KW-0732">Signal</keyword>
<dbReference type="EMBL" id="JAKNSF020000012">
    <property type="protein sequence ID" value="KAK7735855.1"/>
    <property type="molecule type" value="Genomic_DNA"/>
</dbReference>
<reference evidence="4 5" key="1">
    <citation type="submission" date="2024-02" db="EMBL/GenBank/DDBJ databases">
        <title>De novo assembly and annotation of 12 fungi associated with fruit tree decline syndrome in Ontario, Canada.</title>
        <authorList>
            <person name="Sulman M."/>
            <person name="Ellouze W."/>
            <person name="Ilyukhin E."/>
        </authorList>
    </citation>
    <scope>NUCLEOTIDE SEQUENCE [LARGE SCALE GENOMIC DNA]</scope>
    <source>
        <strain evidence="4 5">M169</strain>
    </source>
</reference>
<feature type="region of interest" description="Disordered" evidence="1">
    <location>
        <begin position="359"/>
        <end position="401"/>
    </location>
</feature>
<evidence type="ECO:0000313" key="5">
    <source>
        <dbReference type="Proteomes" id="UP001430848"/>
    </source>
</evidence>
<protein>
    <recommendedName>
        <fullName evidence="6">PA14 domain-containing protein</fullName>
    </recommendedName>
</protein>
<feature type="signal peptide" evidence="3">
    <location>
        <begin position="1"/>
        <end position="24"/>
    </location>
</feature>
<name>A0ABR1PGB8_DIAER</name>
<feature type="compositionally biased region" description="Basic residues" evidence="1">
    <location>
        <begin position="294"/>
        <end position="303"/>
    </location>
</feature>
<evidence type="ECO:0008006" key="6">
    <source>
        <dbReference type="Google" id="ProtNLM"/>
    </source>
</evidence>
<feature type="compositionally biased region" description="Basic and acidic residues" evidence="1">
    <location>
        <begin position="389"/>
        <end position="401"/>
    </location>
</feature>
<feature type="transmembrane region" description="Helical" evidence="2">
    <location>
        <begin position="246"/>
        <end position="269"/>
    </location>
</feature>
<proteinExistence type="predicted"/>
<dbReference type="Proteomes" id="UP001430848">
    <property type="component" value="Unassembled WGS sequence"/>
</dbReference>
<evidence type="ECO:0000256" key="2">
    <source>
        <dbReference type="SAM" id="Phobius"/>
    </source>
</evidence>
<keyword evidence="2" id="KW-0812">Transmembrane</keyword>
<evidence type="ECO:0000313" key="4">
    <source>
        <dbReference type="EMBL" id="KAK7735855.1"/>
    </source>
</evidence>
<evidence type="ECO:0000256" key="1">
    <source>
        <dbReference type="SAM" id="MobiDB-lite"/>
    </source>
</evidence>
<feature type="non-terminal residue" evidence="4">
    <location>
        <position position="1"/>
    </location>
</feature>
<feature type="region of interest" description="Disordered" evidence="1">
    <location>
        <begin position="293"/>
        <end position="341"/>
    </location>
</feature>
<dbReference type="Pfam" id="PF14610">
    <property type="entry name" value="Psg1"/>
    <property type="match status" value="1"/>
</dbReference>
<keyword evidence="2" id="KW-0472">Membrane</keyword>
<keyword evidence="5" id="KW-1185">Reference proteome</keyword>
<feature type="chain" id="PRO_5046262373" description="PA14 domain-containing protein" evidence="3">
    <location>
        <begin position="25"/>
        <end position="401"/>
    </location>
</feature>
<keyword evidence="2" id="KW-1133">Transmembrane helix</keyword>
<dbReference type="InterPro" id="IPR028000">
    <property type="entry name" value="Pma1"/>
</dbReference>
<accession>A0ABR1PGB8</accession>
<feature type="compositionally biased region" description="Polar residues" evidence="1">
    <location>
        <begin position="370"/>
        <end position="384"/>
    </location>
</feature>